<proteinExistence type="predicted"/>
<accession>A0ACC0A3I0</accession>
<comment type="caution">
    <text evidence="1">The sequence shown here is derived from an EMBL/GenBank/DDBJ whole genome shotgun (WGS) entry which is preliminary data.</text>
</comment>
<dbReference type="EMBL" id="CM044707">
    <property type="protein sequence ID" value="KAI5654815.1"/>
    <property type="molecule type" value="Genomic_DNA"/>
</dbReference>
<dbReference type="Proteomes" id="UP001060085">
    <property type="component" value="Linkage Group LG07"/>
</dbReference>
<keyword evidence="2" id="KW-1185">Reference proteome</keyword>
<evidence type="ECO:0000313" key="1">
    <source>
        <dbReference type="EMBL" id="KAI5654815.1"/>
    </source>
</evidence>
<evidence type="ECO:0000313" key="2">
    <source>
        <dbReference type="Proteomes" id="UP001060085"/>
    </source>
</evidence>
<gene>
    <name evidence="1" type="ORF">M9H77_32002</name>
</gene>
<reference evidence="2" key="1">
    <citation type="journal article" date="2023" name="Nat. Plants">
        <title>Single-cell RNA sequencing provides a high-resolution roadmap for understanding the multicellular compartmentation of specialized metabolism.</title>
        <authorList>
            <person name="Sun S."/>
            <person name="Shen X."/>
            <person name="Li Y."/>
            <person name="Li Y."/>
            <person name="Wang S."/>
            <person name="Li R."/>
            <person name="Zhang H."/>
            <person name="Shen G."/>
            <person name="Guo B."/>
            <person name="Wei J."/>
            <person name="Xu J."/>
            <person name="St-Pierre B."/>
            <person name="Chen S."/>
            <person name="Sun C."/>
        </authorList>
    </citation>
    <scope>NUCLEOTIDE SEQUENCE [LARGE SCALE GENOMIC DNA]</scope>
</reference>
<protein>
    <submittedName>
        <fullName evidence="1">Uncharacterized protein</fullName>
    </submittedName>
</protein>
<sequence>MAEFNTTESLNQAPKIDSVVSIRCAKVARLLSDLRFPSPDVDESAKKEITAELKRELKKLKIQLLKEREKNKKVRFDRVVELCIWICIFFCLWNICLFLFFDLRLVY</sequence>
<organism evidence="1 2">
    <name type="scientific">Catharanthus roseus</name>
    <name type="common">Madagascar periwinkle</name>
    <name type="synonym">Vinca rosea</name>
    <dbReference type="NCBI Taxonomy" id="4058"/>
    <lineage>
        <taxon>Eukaryota</taxon>
        <taxon>Viridiplantae</taxon>
        <taxon>Streptophyta</taxon>
        <taxon>Embryophyta</taxon>
        <taxon>Tracheophyta</taxon>
        <taxon>Spermatophyta</taxon>
        <taxon>Magnoliopsida</taxon>
        <taxon>eudicotyledons</taxon>
        <taxon>Gunneridae</taxon>
        <taxon>Pentapetalae</taxon>
        <taxon>asterids</taxon>
        <taxon>lamiids</taxon>
        <taxon>Gentianales</taxon>
        <taxon>Apocynaceae</taxon>
        <taxon>Rauvolfioideae</taxon>
        <taxon>Vinceae</taxon>
        <taxon>Catharanthinae</taxon>
        <taxon>Catharanthus</taxon>
    </lineage>
</organism>
<name>A0ACC0A3I0_CATRO</name>